<dbReference type="PANTHER" id="PTHR39560:SF1">
    <property type="entry name" value="PROTEIN ADENYLYLTRANSFERASE FIC-RELATED"/>
    <property type="match status" value="1"/>
</dbReference>
<proteinExistence type="predicted"/>
<accession>A0A9E2KMS0</accession>
<dbReference type="GO" id="GO:0070733">
    <property type="term" value="F:AMPylase activity"/>
    <property type="evidence" value="ECO:0007669"/>
    <property type="project" value="UniProtKB-EC"/>
</dbReference>
<keyword evidence="3" id="KW-0547">Nucleotide-binding</keyword>
<evidence type="ECO:0000256" key="3">
    <source>
        <dbReference type="ARBA" id="ARBA00022741"/>
    </source>
</evidence>
<dbReference type="GO" id="GO:0005524">
    <property type="term" value="F:ATP binding"/>
    <property type="evidence" value="ECO:0007669"/>
    <property type="project" value="UniProtKB-KW"/>
</dbReference>
<dbReference type="AlphaFoldDB" id="A0A9E2KMS0"/>
<keyword evidence="4" id="KW-0067">ATP-binding</keyword>
<evidence type="ECO:0000256" key="2">
    <source>
        <dbReference type="ARBA" id="ARBA00022695"/>
    </source>
</evidence>
<evidence type="ECO:0000259" key="8">
    <source>
        <dbReference type="PROSITE" id="PS51459"/>
    </source>
</evidence>
<dbReference type="InterPro" id="IPR003812">
    <property type="entry name" value="Fido"/>
</dbReference>
<dbReference type="Proteomes" id="UP000824150">
    <property type="component" value="Unassembled WGS sequence"/>
</dbReference>
<reference evidence="9" key="1">
    <citation type="journal article" date="2021" name="PeerJ">
        <title>Extensive microbial diversity within the chicken gut microbiome revealed by metagenomics and culture.</title>
        <authorList>
            <person name="Gilroy R."/>
            <person name="Ravi A."/>
            <person name="Getino M."/>
            <person name="Pursley I."/>
            <person name="Horton D.L."/>
            <person name="Alikhan N.F."/>
            <person name="Baker D."/>
            <person name="Gharbi K."/>
            <person name="Hall N."/>
            <person name="Watson M."/>
            <person name="Adriaenssens E.M."/>
            <person name="Foster-Nyarko E."/>
            <person name="Jarju S."/>
            <person name="Secka A."/>
            <person name="Antonio M."/>
            <person name="Oren A."/>
            <person name="Chaudhuri R.R."/>
            <person name="La Ragione R."/>
            <person name="Hildebrand F."/>
            <person name="Pallen M.J."/>
        </authorList>
    </citation>
    <scope>NUCLEOTIDE SEQUENCE</scope>
    <source>
        <strain evidence="9">687</strain>
    </source>
</reference>
<keyword evidence="2" id="KW-0548">Nucleotidyltransferase</keyword>
<organism evidence="9 10">
    <name type="scientific">Candidatus Anaerobiospirillum merdipullorum</name>
    <dbReference type="NCBI Taxonomy" id="2838450"/>
    <lineage>
        <taxon>Bacteria</taxon>
        <taxon>Pseudomonadati</taxon>
        <taxon>Pseudomonadota</taxon>
        <taxon>Gammaproteobacteria</taxon>
        <taxon>Aeromonadales</taxon>
        <taxon>Succinivibrionaceae</taxon>
        <taxon>Anaerobiospirillum</taxon>
    </lineage>
</organism>
<dbReference type="InterPro" id="IPR036597">
    <property type="entry name" value="Fido-like_dom_sf"/>
</dbReference>
<evidence type="ECO:0000256" key="6">
    <source>
        <dbReference type="ARBA" id="ARBA00047939"/>
    </source>
</evidence>
<evidence type="ECO:0000313" key="9">
    <source>
        <dbReference type="EMBL" id="MBU3826631.1"/>
    </source>
</evidence>
<evidence type="ECO:0000313" key="10">
    <source>
        <dbReference type="Proteomes" id="UP000824150"/>
    </source>
</evidence>
<evidence type="ECO:0000256" key="4">
    <source>
        <dbReference type="ARBA" id="ARBA00022840"/>
    </source>
</evidence>
<evidence type="ECO:0000256" key="5">
    <source>
        <dbReference type="ARBA" id="ARBA00034531"/>
    </source>
</evidence>
<dbReference type="Pfam" id="PF02661">
    <property type="entry name" value="Fic"/>
    <property type="match status" value="1"/>
</dbReference>
<evidence type="ECO:0000256" key="1">
    <source>
        <dbReference type="ARBA" id="ARBA00022679"/>
    </source>
</evidence>
<keyword evidence="1" id="KW-0808">Transferase</keyword>
<comment type="catalytic activity">
    <reaction evidence="7">
        <text>L-tyrosyl-[protein] + ATP = O-(5'-adenylyl)-L-tyrosyl-[protein] + diphosphate</text>
        <dbReference type="Rhea" id="RHEA:54288"/>
        <dbReference type="Rhea" id="RHEA-COMP:10136"/>
        <dbReference type="Rhea" id="RHEA-COMP:13846"/>
        <dbReference type="ChEBI" id="CHEBI:30616"/>
        <dbReference type="ChEBI" id="CHEBI:33019"/>
        <dbReference type="ChEBI" id="CHEBI:46858"/>
        <dbReference type="ChEBI" id="CHEBI:83624"/>
        <dbReference type="EC" id="2.7.7.108"/>
    </reaction>
</comment>
<dbReference type="PROSITE" id="PS51459">
    <property type="entry name" value="FIDO"/>
    <property type="match status" value="1"/>
</dbReference>
<evidence type="ECO:0000256" key="7">
    <source>
        <dbReference type="ARBA" id="ARBA00048696"/>
    </source>
</evidence>
<sequence length="193" mass="22293">MSAEADLIYCYPGSDVLINRLSLQDPQLLNQAERTLSAARLIELYKHPIPGSFDVAHLQAIHHYIFQDIYSWAGQFRRIEIAKGLFFCRAAYIRPQLEKLMDKLRAEDLLRTCPQDKLAFKAAYYLSEINAIHPFRDGNGRAQREFIRQLLARRGVKVNYAGVEPERMREASIASFGGDYSLMEKLFLQCIEY</sequence>
<dbReference type="GO" id="GO:0051302">
    <property type="term" value="P:regulation of cell division"/>
    <property type="evidence" value="ECO:0007669"/>
    <property type="project" value="TreeGrafter"/>
</dbReference>
<dbReference type="PANTHER" id="PTHR39560">
    <property type="entry name" value="PROTEIN ADENYLYLTRANSFERASE FIC-RELATED"/>
    <property type="match status" value="1"/>
</dbReference>
<reference evidence="9" key="2">
    <citation type="submission" date="2021-04" db="EMBL/GenBank/DDBJ databases">
        <authorList>
            <person name="Gilroy R."/>
        </authorList>
    </citation>
    <scope>NUCLEOTIDE SEQUENCE</scope>
    <source>
        <strain evidence="9">687</strain>
    </source>
</reference>
<dbReference type="SUPFAM" id="SSF140931">
    <property type="entry name" value="Fic-like"/>
    <property type="match status" value="1"/>
</dbReference>
<name>A0A9E2KMS0_9GAMM</name>
<dbReference type="Gene3D" id="1.10.3290.10">
    <property type="entry name" value="Fido-like domain"/>
    <property type="match status" value="1"/>
</dbReference>
<protein>
    <recommendedName>
        <fullName evidence="5">protein adenylyltransferase</fullName>
        <ecNumber evidence="5">2.7.7.108</ecNumber>
    </recommendedName>
</protein>
<dbReference type="EMBL" id="JAHLFG010000040">
    <property type="protein sequence ID" value="MBU3826631.1"/>
    <property type="molecule type" value="Genomic_DNA"/>
</dbReference>
<dbReference type="EC" id="2.7.7.108" evidence="5"/>
<comment type="caution">
    <text evidence="9">The sequence shown here is derived from an EMBL/GenBank/DDBJ whole genome shotgun (WGS) entry which is preliminary data.</text>
</comment>
<feature type="domain" description="Fido" evidence="8">
    <location>
        <begin position="53"/>
        <end position="193"/>
    </location>
</feature>
<gene>
    <name evidence="9" type="ORF">IAA31_03975</name>
</gene>
<comment type="catalytic activity">
    <reaction evidence="6">
        <text>L-threonyl-[protein] + ATP = 3-O-(5'-adenylyl)-L-threonyl-[protein] + diphosphate</text>
        <dbReference type="Rhea" id="RHEA:54292"/>
        <dbReference type="Rhea" id="RHEA-COMP:11060"/>
        <dbReference type="Rhea" id="RHEA-COMP:13847"/>
        <dbReference type="ChEBI" id="CHEBI:30013"/>
        <dbReference type="ChEBI" id="CHEBI:30616"/>
        <dbReference type="ChEBI" id="CHEBI:33019"/>
        <dbReference type="ChEBI" id="CHEBI:138113"/>
        <dbReference type="EC" id="2.7.7.108"/>
    </reaction>
</comment>